<evidence type="ECO:0008006" key="4">
    <source>
        <dbReference type="Google" id="ProtNLM"/>
    </source>
</evidence>
<evidence type="ECO:0000313" key="3">
    <source>
        <dbReference type="Proteomes" id="UP000801492"/>
    </source>
</evidence>
<reference evidence="2" key="1">
    <citation type="submission" date="2019-08" db="EMBL/GenBank/DDBJ databases">
        <title>The genome of the North American firefly Photinus pyralis.</title>
        <authorList>
            <consortium name="Photinus pyralis genome working group"/>
            <person name="Fallon T.R."/>
            <person name="Sander Lower S.E."/>
            <person name="Weng J.-K."/>
        </authorList>
    </citation>
    <scope>NUCLEOTIDE SEQUENCE</scope>
    <source>
        <strain evidence="2">TRF0915ILg1</strain>
        <tissue evidence="2">Whole body</tissue>
    </source>
</reference>
<keyword evidence="3" id="KW-1185">Reference proteome</keyword>
<comment type="caution">
    <text evidence="2">The sequence shown here is derived from an EMBL/GenBank/DDBJ whole genome shotgun (WGS) entry which is preliminary data.</text>
</comment>
<dbReference type="AlphaFoldDB" id="A0A8K0D1A8"/>
<protein>
    <recommendedName>
        <fullName evidence="4">HTH psq-type domain-containing protein</fullName>
    </recommendedName>
</protein>
<evidence type="ECO:0000256" key="1">
    <source>
        <dbReference type="SAM" id="MobiDB-lite"/>
    </source>
</evidence>
<accession>A0A8K0D1A8</accession>
<evidence type="ECO:0000313" key="2">
    <source>
        <dbReference type="EMBL" id="KAF2896194.1"/>
    </source>
</evidence>
<name>A0A8K0D1A8_IGNLU</name>
<proteinExistence type="predicted"/>
<dbReference type="OrthoDB" id="6766699at2759"/>
<dbReference type="Proteomes" id="UP000801492">
    <property type="component" value="Unassembled WGS sequence"/>
</dbReference>
<feature type="region of interest" description="Disordered" evidence="1">
    <location>
        <begin position="29"/>
        <end position="52"/>
    </location>
</feature>
<dbReference type="EMBL" id="VTPC01005301">
    <property type="protein sequence ID" value="KAF2896194.1"/>
    <property type="molecule type" value="Genomic_DNA"/>
</dbReference>
<gene>
    <name evidence="2" type="ORF">ILUMI_09980</name>
</gene>
<sequence>MPRKKPNDLWEKKMVTLKAAKTFNVPRRALRDLSKRNKTSSSDMSTKFGRKPLLEEQMEKELEAFLLQMLKTFYGFTSKDHRMAFQLASRNGIQHLFKQGEAGRA</sequence>
<organism evidence="2 3">
    <name type="scientific">Ignelater luminosus</name>
    <name type="common">Cucubano</name>
    <name type="synonym">Pyrophorus luminosus</name>
    <dbReference type="NCBI Taxonomy" id="2038154"/>
    <lineage>
        <taxon>Eukaryota</taxon>
        <taxon>Metazoa</taxon>
        <taxon>Ecdysozoa</taxon>
        <taxon>Arthropoda</taxon>
        <taxon>Hexapoda</taxon>
        <taxon>Insecta</taxon>
        <taxon>Pterygota</taxon>
        <taxon>Neoptera</taxon>
        <taxon>Endopterygota</taxon>
        <taxon>Coleoptera</taxon>
        <taxon>Polyphaga</taxon>
        <taxon>Elateriformia</taxon>
        <taxon>Elateroidea</taxon>
        <taxon>Elateridae</taxon>
        <taxon>Agrypninae</taxon>
        <taxon>Pyrophorini</taxon>
        <taxon>Ignelater</taxon>
    </lineage>
</organism>